<evidence type="ECO:0000313" key="2">
    <source>
        <dbReference type="EMBL" id="ALF00583.1"/>
    </source>
</evidence>
<keyword evidence="1" id="KW-0472">Membrane</keyword>
<accession>A0A0M5M317</accession>
<sequence>MRILAGFFALSAGVLSLMGIQTLDTDNPPPEAVPYVICALLAAAGIAHAFAD</sequence>
<organism evidence="2 3">
    <name type="scientific">Mycobacterium phage Bricole</name>
    <dbReference type="NCBI Taxonomy" id="1718601"/>
    <lineage>
        <taxon>Viruses</taxon>
        <taxon>Duplodnaviria</taxon>
        <taxon>Heunggongvirae</taxon>
        <taxon>Uroviricota</taxon>
        <taxon>Caudoviricetes</taxon>
        <taxon>Vilmaviridae</taxon>
        <taxon>Mclasvirinae</taxon>
        <taxon>Bongovirus</taxon>
        <taxon>Bongovirus bongo</taxon>
    </lineage>
</organism>
<dbReference type="EMBL" id="KT591491">
    <property type="protein sequence ID" value="ALF00583.1"/>
    <property type="molecule type" value="Genomic_DNA"/>
</dbReference>
<proteinExistence type="predicted"/>
<name>A0A0M5M317_9CAUD</name>
<gene>
    <name evidence="2" type="ORF">SEA_BRICOLE_55</name>
</gene>
<reference evidence="2 3" key="1">
    <citation type="submission" date="2015-08" db="EMBL/GenBank/DDBJ databases">
        <authorList>
            <person name="Barekzi N."/>
            <person name="Doss J.H."/>
            <person name="Bluford J."/>
            <person name="Fizer S."/>
            <person name="Garofalo A.E."/>
            <person name="Gasalao M.B."/>
            <person name="Griffin J."/>
            <person name="Henderson C.M."/>
            <person name="Hyre A.N."/>
            <person name="Irons L.B."/>
            <person name="Jafree E."/>
            <person name="Kanda K."/>
            <person name="Matthews D."/>
            <person name="Mclaren B."/>
            <person name="Moriarty A."/>
            <person name="Northam N."/>
            <person name="Ryan M."/>
            <person name="Smith D.E."/>
            <person name="Vanselow D."/>
            <person name="Welch J."/>
            <person name="Gauthier D."/>
            <person name="Anders K.R."/>
            <person name="Bradley K.W."/>
            <person name="Asai D.J."/>
            <person name="Bowman C.A."/>
            <person name="Russell D.A."/>
            <person name="Pope W.H."/>
            <person name="Jacobs-Sera D."/>
            <person name="Hendrix R.W."/>
            <person name="Hatfull G.F."/>
        </authorList>
    </citation>
    <scope>NUCLEOTIDE SEQUENCE [LARGE SCALE GENOMIC DNA]</scope>
</reference>
<keyword evidence="1" id="KW-1133">Transmembrane helix</keyword>
<feature type="transmembrane region" description="Helical" evidence="1">
    <location>
        <begin position="32"/>
        <end position="51"/>
    </location>
</feature>
<evidence type="ECO:0000313" key="3">
    <source>
        <dbReference type="Proteomes" id="UP000221469"/>
    </source>
</evidence>
<protein>
    <submittedName>
        <fullName evidence="2">Uncharacterized protein</fullName>
    </submittedName>
</protein>
<keyword evidence="1" id="KW-0812">Transmembrane</keyword>
<dbReference type="Proteomes" id="UP000221469">
    <property type="component" value="Segment"/>
</dbReference>
<evidence type="ECO:0000256" key="1">
    <source>
        <dbReference type="SAM" id="Phobius"/>
    </source>
</evidence>